<keyword evidence="5" id="KW-1185">Reference proteome</keyword>
<proteinExistence type="predicted"/>
<comment type="caution">
    <text evidence="4">The sequence shown here is derived from an EMBL/GenBank/DDBJ whole genome shotgun (WGS) entry which is preliminary data.</text>
</comment>
<evidence type="ECO:0000313" key="4">
    <source>
        <dbReference type="EMBL" id="MBB4665980.1"/>
    </source>
</evidence>
<sequence length="193" mass="20349">MNTIRVGVNGYGVIGKRVADAVLLQSDMDLVGVADTATDWRIKSAANRLPVFASTIEAQQAMRGADVPAQGVLDDLLAQCDVVVDTTPKHVAAGNLERYRALGVKAVLQGGESHSTTGHSFVAQANYASAIGRDSTRVVSCNTTSIVRILGATSSMRAGGVWSGLFIARSLSTPVGREEISPSGRRSARLPRW</sequence>
<dbReference type="SUPFAM" id="SSF51735">
    <property type="entry name" value="NAD(P)-binding Rossmann-fold domains"/>
    <property type="match status" value="1"/>
</dbReference>
<dbReference type="CDD" id="cd02278">
    <property type="entry name" value="GAPDH_II_N"/>
    <property type="match status" value="1"/>
</dbReference>
<dbReference type="AlphaFoldDB" id="A0A7W7BNN6"/>
<dbReference type="Gene3D" id="3.40.50.720">
    <property type="entry name" value="NAD(P)-binding Rossmann-like Domain"/>
    <property type="match status" value="1"/>
</dbReference>
<dbReference type="InterPro" id="IPR000846">
    <property type="entry name" value="DapB_N"/>
</dbReference>
<dbReference type="NCBIfam" id="NF003251">
    <property type="entry name" value="PRK04207.1"/>
    <property type="match status" value="1"/>
</dbReference>
<organism evidence="4 5">
    <name type="scientific">Microbacterium marinum</name>
    <dbReference type="NCBI Taxonomy" id="421115"/>
    <lineage>
        <taxon>Bacteria</taxon>
        <taxon>Bacillati</taxon>
        <taxon>Actinomycetota</taxon>
        <taxon>Actinomycetes</taxon>
        <taxon>Micrococcales</taxon>
        <taxon>Microbacteriaceae</taxon>
        <taxon>Microbacterium</taxon>
    </lineage>
</organism>
<evidence type="ECO:0000256" key="2">
    <source>
        <dbReference type="ARBA" id="ARBA00023002"/>
    </source>
</evidence>
<evidence type="ECO:0000256" key="1">
    <source>
        <dbReference type="ARBA" id="ARBA00022857"/>
    </source>
</evidence>
<dbReference type="GO" id="GO:0051287">
    <property type="term" value="F:NAD binding"/>
    <property type="evidence" value="ECO:0007669"/>
    <property type="project" value="InterPro"/>
</dbReference>
<dbReference type="GO" id="GO:0008839">
    <property type="term" value="F:4-hydroxy-tetrahydrodipicolinate reductase"/>
    <property type="evidence" value="ECO:0007669"/>
    <property type="project" value="InterPro"/>
</dbReference>
<evidence type="ECO:0000313" key="5">
    <source>
        <dbReference type="Proteomes" id="UP000573729"/>
    </source>
</evidence>
<keyword evidence="1" id="KW-0521">NADP</keyword>
<protein>
    <submittedName>
        <fullName evidence="4">Glyceraldehyde-3-phosphate dehydrogenase type II</fullName>
    </submittedName>
</protein>
<dbReference type="GO" id="GO:0009089">
    <property type="term" value="P:lysine biosynthetic process via diaminopimelate"/>
    <property type="evidence" value="ECO:0007669"/>
    <property type="project" value="InterPro"/>
</dbReference>
<dbReference type="InterPro" id="IPR020828">
    <property type="entry name" value="GlycerAld_3-P_DH_NAD(P)-bd"/>
</dbReference>
<evidence type="ECO:0000259" key="3">
    <source>
        <dbReference type="SMART" id="SM00846"/>
    </source>
</evidence>
<name>A0A7W7BNN6_9MICO</name>
<dbReference type="Pfam" id="PF01113">
    <property type="entry name" value="DapB_N"/>
    <property type="match status" value="1"/>
</dbReference>
<keyword evidence="2" id="KW-0560">Oxidoreductase</keyword>
<feature type="domain" description="Glyceraldehyde 3-phosphate dehydrogenase NAD(P) binding" evidence="3">
    <location>
        <begin position="4"/>
        <end position="141"/>
    </location>
</feature>
<accession>A0A7W7BNN6</accession>
<reference evidence="4 5" key="1">
    <citation type="submission" date="2020-08" db="EMBL/GenBank/DDBJ databases">
        <title>Sequencing the genomes of 1000 actinobacteria strains.</title>
        <authorList>
            <person name="Klenk H.-P."/>
        </authorList>
    </citation>
    <scope>NUCLEOTIDE SEQUENCE [LARGE SCALE GENOMIC DNA]</scope>
    <source>
        <strain evidence="4 5">DSM 24947</strain>
    </source>
</reference>
<gene>
    <name evidence="4" type="ORF">BKA24_000689</name>
</gene>
<dbReference type="Proteomes" id="UP000573729">
    <property type="component" value="Unassembled WGS sequence"/>
</dbReference>
<dbReference type="RefSeq" id="WP_184215118.1">
    <property type="nucleotide sequence ID" value="NZ_JACHMD010000001.1"/>
</dbReference>
<dbReference type="SMART" id="SM00846">
    <property type="entry name" value="Gp_dh_N"/>
    <property type="match status" value="1"/>
</dbReference>
<dbReference type="EMBL" id="JACHMD010000001">
    <property type="protein sequence ID" value="MBB4665980.1"/>
    <property type="molecule type" value="Genomic_DNA"/>
</dbReference>
<dbReference type="InterPro" id="IPR036291">
    <property type="entry name" value="NAD(P)-bd_dom_sf"/>
</dbReference>